<evidence type="ECO:0000256" key="2">
    <source>
        <dbReference type="SAM" id="SignalP"/>
    </source>
</evidence>
<feature type="region of interest" description="Disordered" evidence="1">
    <location>
        <begin position="109"/>
        <end position="131"/>
    </location>
</feature>
<feature type="chain" id="PRO_5037139220" description="DUF1080 domain-containing protein" evidence="2">
    <location>
        <begin position="26"/>
        <end position="158"/>
    </location>
</feature>
<evidence type="ECO:0000256" key="1">
    <source>
        <dbReference type="SAM" id="MobiDB-lite"/>
    </source>
</evidence>
<evidence type="ECO:0000313" key="3">
    <source>
        <dbReference type="EMBL" id="MBR7783573.1"/>
    </source>
</evidence>
<keyword evidence="2" id="KW-0732">Signal</keyword>
<organism evidence="3 4">
    <name type="scientific">Undibacterium luofuense</name>
    <dbReference type="NCBI Taxonomy" id="2828733"/>
    <lineage>
        <taxon>Bacteria</taxon>
        <taxon>Pseudomonadati</taxon>
        <taxon>Pseudomonadota</taxon>
        <taxon>Betaproteobacteria</taxon>
        <taxon>Burkholderiales</taxon>
        <taxon>Oxalobacteraceae</taxon>
        <taxon>Undibacterium</taxon>
    </lineage>
</organism>
<protein>
    <recommendedName>
        <fullName evidence="5">DUF1080 domain-containing protein</fullName>
    </recommendedName>
</protein>
<evidence type="ECO:0000313" key="4">
    <source>
        <dbReference type="Proteomes" id="UP000680067"/>
    </source>
</evidence>
<dbReference type="PROSITE" id="PS51257">
    <property type="entry name" value="PROKAR_LIPOPROTEIN"/>
    <property type="match status" value="1"/>
</dbReference>
<proteinExistence type="predicted"/>
<sequence>MTQIQKKWQVLTMAAAFFVTPLSFAMGCNDAGEPVQFVELSANGKVLDSWDVLNTEYHRVKLPNGMELGIKIEPAEKEKYLEILKQSKRTAFSELVKITLQDMNQSAPKKDSFTWGGTNSRQGYGNVGKNDDRPGVQVDLWLLKPHCVSEKSLMKDSK</sequence>
<dbReference type="EMBL" id="JAGSPN010000013">
    <property type="protein sequence ID" value="MBR7783573.1"/>
    <property type="molecule type" value="Genomic_DNA"/>
</dbReference>
<feature type="signal peptide" evidence="2">
    <location>
        <begin position="1"/>
        <end position="25"/>
    </location>
</feature>
<dbReference type="AlphaFoldDB" id="A0A941DMK8"/>
<gene>
    <name evidence="3" type="ORF">KDM89_15620</name>
</gene>
<evidence type="ECO:0008006" key="5">
    <source>
        <dbReference type="Google" id="ProtNLM"/>
    </source>
</evidence>
<reference evidence="3" key="1">
    <citation type="submission" date="2021-04" db="EMBL/GenBank/DDBJ databases">
        <title>novel species isolated from subtropical streams in China.</title>
        <authorList>
            <person name="Lu H."/>
        </authorList>
    </citation>
    <scope>NUCLEOTIDE SEQUENCE</scope>
    <source>
        <strain evidence="3">LFS511W</strain>
    </source>
</reference>
<dbReference type="RefSeq" id="WP_212688848.1">
    <property type="nucleotide sequence ID" value="NZ_JAGSPN010000013.1"/>
</dbReference>
<keyword evidence="4" id="KW-1185">Reference proteome</keyword>
<comment type="caution">
    <text evidence="3">The sequence shown here is derived from an EMBL/GenBank/DDBJ whole genome shotgun (WGS) entry which is preliminary data.</text>
</comment>
<name>A0A941DMK8_9BURK</name>
<dbReference type="Proteomes" id="UP000680067">
    <property type="component" value="Unassembled WGS sequence"/>
</dbReference>
<accession>A0A941DMK8</accession>